<feature type="domain" description="ABC3 transporter permease C-terminal" evidence="12">
    <location>
        <begin position="241"/>
        <end position="352"/>
    </location>
</feature>
<evidence type="ECO:0000313" key="14">
    <source>
        <dbReference type="EMBL" id="KRN54607.1"/>
    </source>
</evidence>
<dbReference type="InterPro" id="IPR003838">
    <property type="entry name" value="ABC3_permease_C"/>
</dbReference>
<evidence type="ECO:0000259" key="13">
    <source>
        <dbReference type="Pfam" id="PF12704"/>
    </source>
</evidence>
<organism evidence="14 15">
    <name type="scientific">Carnobacterium divergens DSM 20623</name>
    <dbReference type="NCBI Taxonomy" id="1449336"/>
    <lineage>
        <taxon>Bacteria</taxon>
        <taxon>Bacillati</taxon>
        <taxon>Bacillota</taxon>
        <taxon>Bacilli</taxon>
        <taxon>Lactobacillales</taxon>
        <taxon>Carnobacteriaceae</taxon>
        <taxon>Carnobacterium</taxon>
    </lineage>
</organism>
<comment type="similarity">
    <text evidence="2">Belongs to the ABC-4 integral membrane protein family. HrtB subfamily.</text>
</comment>
<feature type="transmembrane region" description="Helical" evidence="11">
    <location>
        <begin position="15"/>
        <end position="39"/>
    </location>
</feature>
<comment type="caution">
    <text evidence="14">The sequence shown here is derived from an EMBL/GenBank/DDBJ whole genome shotgun (WGS) entry which is preliminary data.</text>
</comment>
<keyword evidence="15" id="KW-1185">Reference proteome</keyword>
<evidence type="ECO:0000256" key="9">
    <source>
        <dbReference type="ARBA" id="ARBA00023136"/>
    </source>
</evidence>
<dbReference type="InterPro" id="IPR051125">
    <property type="entry name" value="ABC-4/HrtB_transporter"/>
</dbReference>
<dbReference type="PANTHER" id="PTHR43738">
    <property type="entry name" value="ABC TRANSPORTER, MEMBRANE PROTEIN"/>
    <property type="match status" value="1"/>
</dbReference>
<accession>A0A0R2HP25</accession>
<comment type="subcellular location">
    <subcellularLocation>
        <location evidence="1">Cell membrane</location>
        <topology evidence="1">Multi-pass membrane protein</topology>
    </subcellularLocation>
</comment>
<sequence length="358" mass="38650">MFLAWREIKYSKTRFVLIIGVMVLVSYLVFFLTGLAYGLAQDNRLAIDKWDASGIILNSEANDNLSASTIEIKEITKLETKSTARLGQSATVIKKAGSSEKINSTIFGIDSTEFLKPSIVSGRMFEKNNEAVVDNSLIEKGIKLGDELELSISNTKVKVVGFTDNSKFNTAPVIYLNLSDWQLAKFQQSDLTDTGKISGLVMKNTPSSKLTLDSDKLSYLPIKKFIQAIPGYAAQTLTFGIMIGFLFVIAAFVIGIFIYVLTLQKRSMFGVMKAEGIPTSYISKSIIAQTFILASVGVAIGLVLTLITAAVLPPAVPYLTNVLFLSGFALVLIAVAILGAVFSVGTITKIDPLTAIGG</sequence>
<keyword evidence="9 11" id="KW-0472">Membrane</keyword>
<dbReference type="Pfam" id="PF12704">
    <property type="entry name" value="MacB_PCD"/>
    <property type="match status" value="1"/>
</dbReference>
<evidence type="ECO:0000256" key="2">
    <source>
        <dbReference type="ARBA" id="ARBA00008697"/>
    </source>
</evidence>
<name>A0A0R2HP25_CARDV</name>
<evidence type="ECO:0000256" key="7">
    <source>
        <dbReference type="ARBA" id="ARBA00022692"/>
    </source>
</evidence>
<reference evidence="14 15" key="1">
    <citation type="journal article" date="2015" name="Genome Announc.">
        <title>Expanding the biotechnology potential of lactobacilli through comparative genomics of 213 strains and associated genera.</title>
        <authorList>
            <person name="Sun Z."/>
            <person name="Harris H.M."/>
            <person name="McCann A."/>
            <person name="Guo C."/>
            <person name="Argimon S."/>
            <person name="Zhang W."/>
            <person name="Yang X."/>
            <person name="Jeffery I.B."/>
            <person name="Cooney J.C."/>
            <person name="Kagawa T.F."/>
            <person name="Liu W."/>
            <person name="Song Y."/>
            <person name="Salvetti E."/>
            <person name="Wrobel A."/>
            <person name="Rasinkangas P."/>
            <person name="Parkhill J."/>
            <person name="Rea M.C."/>
            <person name="O'Sullivan O."/>
            <person name="Ritari J."/>
            <person name="Douillard F.P."/>
            <person name="Paul Ross R."/>
            <person name="Yang R."/>
            <person name="Briner A.E."/>
            <person name="Felis G.E."/>
            <person name="de Vos W.M."/>
            <person name="Barrangou R."/>
            <person name="Klaenhammer T.R."/>
            <person name="Caufield P.W."/>
            <person name="Cui Y."/>
            <person name="Zhang H."/>
            <person name="O'Toole P.W."/>
        </authorList>
    </citation>
    <scope>NUCLEOTIDE SEQUENCE [LARGE SCALE GENOMIC DNA]</scope>
    <source>
        <strain evidence="14 15">DSM 20623</strain>
    </source>
</reference>
<evidence type="ECO:0000256" key="6">
    <source>
        <dbReference type="ARBA" id="ARBA00022475"/>
    </source>
</evidence>
<keyword evidence="8 11" id="KW-1133">Transmembrane helix</keyword>
<evidence type="ECO:0000313" key="15">
    <source>
        <dbReference type="Proteomes" id="UP000051658"/>
    </source>
</evidence>
<dbReference type="PANTHER" id="PTHR43738:SF1">
    <property type="entry name" value="HEMIN TRANSPORT SYSTEM PERMEASE PROTEIN HRTB-RELATED"/>
    <property type="match status" value="1"/>
</dbReference>
<gene>
    <name evidence="14" type="ORF">IV74_GL002191</name>
</gene>
<dbReference type="RefSeq" id="WP_034569083.1">
    <property type="nucleotide sequence ID" value="NZ_JQBS01000035.1"/>
</dbReference>
<evidence type="ECO:0000256" key="1">
    <source>
        <dbReference type="ARBA" id="ARBA00004651"/>
    </source>
</evidence>
<evidence type="ECO:0000256" key="10">
    <source>
        <dbReference type="ARBA" id="ARBA00024973"/>
    </source>
</evidence>
<keyword evidence="5" id="KW-0813">Transport</keyword>
<dbReference type="eggNOG" id="COG0577">
    <property type="taxonomic scope" value="Bacteria"/>
</dbReference>
<keyword evidence="7 11" id="KW-0812">Transmembrane</keyword>
<comment type="subunit">
    <text evidence="3">The complex is composed of two ATP-binding proteins (HrtA), two transmembrane proteins (HrtB) and a solute-binding protein.</text>
</comment>
<evidence type="ECO:0000259" key="12">
    <source>
        <dbReference type="Pfam" id="PF02687"/>
    </source>
</evidence>
<proteinExistence type="inferred from homology"/>
<feature type="transmembrane region" description="Helical" evidence="11">
    <location>
        <begin position="291"/>
        <end position="312"/>
    </location>
</feature>
<dbReference type="GO" id="GO:0005886">
    <property type="term" value="C:plasma membrane"/>
    <property type="evidence" value="ECO:0007669"/>
    <property type="project" value="UniProtKB-SubCell"/>
</dbReference>
<dbReference type="PATRIC" id="fig|1449336.4.peg.2229"/>
<evidence type="ECO:0000256" key="11">
    <source>
        <dbReference type="SAM" id="Phobius"/>
    </source>
</evidence>
<dbReference type="GeneID" id="89589182"/>
<feature type="transmembrane region" description="Helical" evidence="11">
    <location>
        <begin position="239"/>
        <end position="263"/>
    </location>
</feature>
<dbReference type="InterPro" id="IPR025857">
    <property type="entry name" value="MacB_PCD"/>
</dbReference>
<protein>
    <recommendedName>
        <fullName evidence="4">Putative hemin transport system permease protein HrtB</fullName>
    </recommendedName>
</protein>
<dbReference type="Pfam" id="PF02687">
    <property type="entry name" value="FtsX"/>
    <property type="match status" value="1"/>
</dbReference>
<dbReference type="EMBL" id="JQBS01000035">
    <property type="protein sequence ID" value="KRN54607.1"/>
    <property type="molecule type" value="Genomic_DNA"/>
</dbReference>
<keyword evidence="6" id="KW-1003">Cell membrane</keyword>
<dbReference type="Proteomes" id="UP000051658">
    <property type="component" value="Unassembled WGS sequence"/>
</dbReference>
<evidence type="ECO:0000256" key="4">
    <source>
        <dbReference type="ARBA" id="ARBA00016962"/>
    </source>
</evidence>
<evidence type="ECO:0000256" key="5">
    <source>
        <dbReference type="ARBA" id="ARBA00022448"/>
    </source>
</evidence>
<dbReference type="AlphaFoldDB" id="A0A0R2HP25"/>
<comment type="function">
    <text evidence="10">Part of the ABC transporter complex hrt involved in hemin import. Responsible for the translocation of the substrate across the membrane.</text>
</comment>
<evidence type="ECO:0000256" key="3">
    <source>
        <dbReference type="ARBA" id="ARBA00011131"/>
    </source>
</evidence>
<evidence type="ECO:0000256" key="8">
    <source>
        <dbReference type="ARBA" id="ARBA00022989"/>
    </source>
</evidence>
<feature type="domain" description="MacB-like periplasmic core" evidence="13">
    <location>
        <begin position="17"/>
        <end position="183"/>
    </location>
</feature>
<feature type="transmembrane region" description="Helical" evidence="11">
    <location>
        <begin position="318"/>
        <end position="342"/>
    </location>
</feature>